<feature type="chain" id="PRO_5021203850" description="Secreted protein" evidence="2">
    <location>
        <begin position="28"/>
        <end position="91"/>
    </location>
</feature>
<name>A0A4Z2EJP5_9TELE</name>
<evidence type="ECO:0000256" key="2">
    <source>
        <dbReference type="SAM" id="SignalP"/>
    </source>
</evidence>
<dbReference type="Proteomes" id="UP000314294">
    <property type="component" value="Unassembled WGS sequence"/>
</dbReference>
<organism evidence="3 4">
    <name type="scientific">Liparis tanakae</name>
    <name type="common">Tanaka's snailfish</name>
    <dbReference type="NCBI Taxonomy" id="230148"/>
    <lineage>
        <taxon>Eukaryota</taxon>
        <taxon>Metazoa</taxon>
        <taxon>Chordata</taxon>
        <taxon>Craniata</taxon>
        <taxon>Vertebrata</taxon>
        <taxon>Euteleostomi</taxon>
        <taxon>Actinopterygii</taxon>
        <taxon>Neopterygii</taxon>
        <taxon>Teleostei</taxon>
        <taxon>Neoteleostei</taxon>
        <taxon>Acanthomorphata</taxon>
        <taxon>Eupercaria</taxon>
        <taxon>Perciformes</taxon>
        <taxon>Cottioidei</taxon>
        <taxon>Cottales</taxon>
        <taxon>Liparidae</taxon>
        <taxon>Liparis</taxon>
    </lineage>
</organism>
<protein>
    <recommendedName>
        <fullName evidence="5">Secreted protein</fullName>
    </recommendedName>
</protein>
<feature type="compositionally biased region" description="Basic and acidic residues" evidence="1">
    <location>
        <begin position="58"/>
        <end position="67"/>
    </location>
</feature>
<comment type="caution">
    <text evidence="3">The sequence shown here is derived from an EMBL/GenBank/DDBJ whole genome shotgun (WGS) entry which is preliminary data.</text>
</comment>
<evidence type="ECO:0000256" key="1">
    <source>
        <dbReference type="SAM" id="MobiDB-lite"/>
    </source>
</evidence>
<evidence type="ECO:0008006" key="5">
    <source>
        <dbReference type="Google" id="ProtNLM"/>
    </source>
</evidence>
<dbReference type="AlphaFoldDB" id="A0A4Z2EJP5"/>
<evidence type="ECO:0000313" key="3">
    <source>
        <dbReference type="EMBL" id="TNN28988.1"/>
    </source>
</evidence>
<sequence length="91" mass="10065">MDSGFILRVSGVFLLLIRLEFRRVALTASQTVNAASPLQVHRVLHSIASGSQVKMLDVKRKRCEDRSSSSSSGSTPNPIDLNSWRPRLLSD</sequence>
<evidence type="ECO:0000313" key="4">
    <source>
        <dbReference type="Proteomes" id="UP000314294"/>
    </source>
</evidence>
<keyword evidence="2" id="KW-0732">Signal</keyword>
<feature type="region of interest" description="Disordered" evidence="1">
    <location>
        <begin position="58"/>
        <end position="91"/>
    </location>
</feature>
<keyword evidence="4" id="KW-1185">Reference proteome</keyword>
<reference evidence="3 4" key="1">
    <citation type="submission" date="2019-03" db="EMBL/GenBank/DDBJ databases">
        <title>First draft genome of Liparis tanakae, snailfish: a comprehensive survey of snailfish specific genes.</title>
        <authorList>
            <person name="Kim W."/>
            <person name="Song I."/>
            <person name="Jeong J.-H."/>
            <person name="Kim D."/>
            <person name="Kim S."/>
            <person name="Ryu S."/>
            <person name="Song J.Y."/>
            <person name="Lee S.K."/>
        </authorList>
    </citation>
    <scope>NUCLEOTIDE SEQUENCE [LARGE SCALE GENOMIC DNA]</scope>
    <source>
        <tissue evidence="3">Muscle</tissue>
    </source>
</reference>
<gene>
    <name evidence="3" type="ORF">EYF80_060865</name>
</gene>
<proteinExistence type="predicted"/>
<dbReference type="EMBL" id="SRLO01006199">
    <property type="protein sequence ID" value="TNN28988.1"/>
    <property type="molecule type" value="Genomic_DNA"/>
</dbReference>
<feature type="signal peptide" evidence="2">
    <location>
        <begin position="1"/>
        <end position="27"/>
    </location>
</feature>
<accession>A0A4Z2EJP5</accession>